<dbReference type="PANTHER" id="PTHR46116">
    <property type="entry name" value="(E3-INDEPENDENT) E2 UBIQUITIN-CONJUGATING ENZYME"/>
    <property type="match status" value="1"/>
</dbReference>
<name>A0A6A4IL57_9AGAR</name>
<dbReference type="SUPFAM" id="SSF54495">
    <property type="entry name" value="UBC-like"/>
    <property type="match status" value="1"/>
</dbReference>
<dbReference type="Proteomes" id="UP000799118">
    <property type="component" value="Unassembled WGS sequence"/>
</dbReference>
<dbReference type="AlphaFoldDB" id="A0A6A4IL57"/>
<dbReference type="Pfam" id="PF00179">
    <property type="entry name" value="UQ_con"/>
    <property type="match status" value="1"/>
</dbReference>
<gene>
    <name evidence="5" type="ORF">BT96DRAFT_984925</name>
</gene>
<dbReference type="InterPro" id="IPR000608">
    <property type="entry name" value="UBC"/>
</dbReference>
<dbReference type="SMART" id="SM00212">
    <property type="entry name" value="UBCc"/>
    <property type="match status" value="1"/>
</dbReference>
<keyword evidence="2" id="KW-0833">Ubl conjugation pathway</keyword>
<dbReference type="PROSITE" id="PS50127">
    <property type="entry name" value="UBC_2"/>
    <property type="match status" value="1"/>
</dbReference>
<evidence type="ECO:0000313" key="5">
    <source>
        <dbReference type="EMBL" id="KAE9409195.1"/>
    </source>
</evidence>
<evidence type="ECO:0000256" key="3">
    <source>
        <dbReference type="SAM" id="MobiDB-lite"/>
    </source>
</evidence>
<evidence type="ECO:0000256" key="1">
    <source>
        <dbReference type="ARBA" id="ARBA00022679"/>
    </source>
</evidence>
<accession>A0A6A4IL57</accession>
<evidence type="ECO:0000259" key="4">
    <source>
        <dbReference type="PROSITE" id="PS50127"/>
    </source>
</evidence>
<feature type="region of interest" description="Disordered" evidence="3">
    <location>
        <begin position="252"/>
        <end position="281"/>
    </location>
</feature>
<dbReference type="InterPro" id="IPR016135">
    <property type="entry name" value="UBQ-conjugating_enzyme/RWD"/>
</dbReference>
<feature type="compositionally biased region" description="Basic and acidic residues" evidence="3">
    <location>
        <begin position="45"/>
        <end position="57"/>
    </location>
</feature>
<sequence length="841" mass="92942">MHVKRSLSPPSPSSQNHKRIRTDPIVIEDDSDDDDLPRILAQIKQQEESEKLAKQLQEEWAPAGSSSNAIVIEDDDEAFARQLAKEWGEAEANNHSSGSKQTETEAVVPRSPESPKIQHRPSYQYSAEERTPTEIMSFYRSTFTVERPCTKCGESVQSPRGYVMLSGDNITPSLGLLLHAPCTSCKTNHCRGCFQPLSCAVSCKGKAKNAECTVDSCCATVRAIAIFEALGGLDRQYIGEKVTSHSRVAAMPKNSTSTDTGVGYGSDSYHGRRRGRGGREVYREATRSKELAAHWEVLVTRALRMVSTLLPSPYADSAQAYDMLPHPSIGALLSLSKIPDLLGDLLRNDSVTDWIARSEVYYAMLALLKRMTDCELTVPVLLESRFVMSSSPGIESWMWDEGEIEWEKDAEGSLERAPPLYDYFRKLSKQCEAFIAGASQLMETEDDPEETIKATSLCGDIIATRDDVERAISILGITSDIPTESDSSHSNSKGKGKDVSIALEKAYSQACERLAFKHVSLNISSSIGKGKGKANGLYYPTFNYANDLKTTQNATRNPKDRLHLVKELAVLATSLPPGIWMRVDEVRNDAIKILIAGPEGTPYAGGLFEFDCFMPLAYPSTPPLMRLRTTGGGAVRFNPNLYNDGKVCLSLLGTWPGRPEEQWSPYKSTLLQVLVSIQSMILIDLPYFNEPGYGKPNPNSTASISYNRNIALQTTRWAIVDWLREEHRDGIWGEVIASHFSIRKEKISKQIQAWAAKDPQMRAYSGGSTYAALGGLYIPPPSVETLQPLGLGVQSGNTDSEGLYARMPQRPSHSGMDLVKEFEERMSIVQKWNFTASSEEA</sequence>
<dbReference type="CDD" id="cd23810">
    <property type="entry name" value="UBCc_BIRC6"/>
    <property type="match status" value="1"/>
</dbReference>
<dbReference type="GO" id="GO:0016740">
    <property type="term" value="F:transferase activity"/>
    <property type="evidence" value="ECO:0007669"/>
    <property type="project" value="UniProtKB-KW"/>
</dbReference>
<feature type="domain" description="UBC core" evidence="4">
    <location>
        <begin position="559"/>
        <end position="719"/>
    </location>
</feature>
<keyword evidence="1" id="KW-0808">Transferase</keyword>
<dbReference type="Gene3D" id="3.10.110.10">
    <property type="entry name" value="Ubiquitin Conjugating Enzyme"/>
    <property type="match status" value="1"/>
</dbReference>
<reference evidence="5" key="1">
    <citation type="journal article" date="2019" name="Environ. Microbiol.">
        <title>Fungal ecological strategies reflected in gene transcription - a case study of two litter decomposers.</title>
        <authorList>
            <person name="Barbi F."/>
            <person name="Kohler A."/>
            <person name="Barry K."/>
            <person name="Baskaran P."/>
            <person name="Daum C."/>
            <person name="Fauchery L."/>
            <person name="Ihrmark K."/>
            <person name="Kuo A."/>
            <person name="LaButti K."/>
            <person name="Lipzen A."/>
            <person name="Morin E."/>
            <person name="Grigoriev I.V."/>
            <person name="Henrissat B."/>
            <person name="Lindahl B."/>
            <person name="Martin F."/>
        </authorList>
    </citation>
    <scope>NUCLEOTIDE SEQUENCE</scope>
    <source>
        <strain evidence="5">JB14</strain>
    </source>
</reference>
<organism evidence="5 6">
    <name type="scientific">Gymnopus androsaceus JB14</name>
    <dbReference type="NCBI Taxonomy" id="1447944"/>
    <lineage>
        <taxon>Eukaryota</taxon>
        <taxon>Fungi</taxon>
        <taxon>Dikarya</taxon>
        <taxon>Basidiomycota</taxon>
        <taxon>Agaricomycotina</taxon>
        <taxon>Agaricomycetes</taxon>
        <taxon>Agaricomycetidae</taxon>
        <taxon>Agaricales</taxon>
        <taxon>Marasmiineae</taxon>
        <taxon>Omphalotaceae</taxon>
        <taxon>Gymnopus</taxon>
    </lineage>
</organism>
<feature type="compositionally biased region" description="Acidic residues" evidence="3">
    <location>
        <begin position="26"/>
        <end position="35"/>
    </location>
</feature>
<protein>
    <recommendedName>
        <fullName evidence="4">UBC core domain-containing protein</fullName>
    </recommendedName>
</protein>
<feature type="region of interest" description="Disordered" evidence="3">
    <location>
        <begin position="1"/>
        <end position="69"/>
    </location>
</feature>
<proteinExistence type="predicted"/>
<evidence type="ECO:0000313" key="6">
    <source>
        <dbReference type="Proteomes" id="UP000799118"/>
    </source>
</evidence>
<dbReference type="EMBL" id="ML769388">
    <property type="protein sequence ID" value="KAE9409195.1"/>
    <property type="molecule type" value="Genomic_DNA"/>
</dbReference>
<dbReference type="OrthoDB" id="47801at2759"/>
<evidence type="ECO:0000256" key="2">
    <source>
        <dbReference type="ARBA" id="ARBA00022786"/>
    </source>
</evidence>
<feature type="region of interest" description="Disordered" evidence="3">
    <location>
        <begin position="89"/>
        <end position="127"/>
    </location>
</feature>
<keyword evidence="6" id="KW-1185">Reference proteome</keyword>